<comment type="caution">
    <text evidence="2">The sequence shown here is derived from an EMBL/GenBank/DDBJ whole genome shotgun (WGS) entry which is preliminary data.</text>
</comment>
<evidence type="ECO:0000259" key="1">
    <source>
        <dbReference type="Pfam" id="PF05685"/>
    </source>
</evidence>
<evidence type="ECO:0000313" key="3">
    <source>
        <dbReference type="Proteomes" id="UP001589854"/>
    </source>
</evidence>
<dbReference type="Gene3D" id="3.90.1570.10">
    <property type="entry name" value="tt1808, chain A"/>
    <property type="match status" value="1"/>
</dbReference>
<keyword evidence="3" id="KW-1185">Reference proteome</keyword>
<dbReference type="GO" id="GO:0004519">
    <property type="term" value="F:endonuclease activity"/>
    <property type="evidence" value="ECO:0007669"/>
    <property type="project" value="UniProtKB-KW"/>
</dbReference>
<keyword evidence="2" id="KW-0255">Endonuclease</keyword>
<gene>
    <name evidence="2" type="ORF">ACFFIX_14335</name>
</gene>
<dbReference type="Pfam" id="PF05685">
    <property type="entry name" value="Uma2"/>
    <property type="match status" value="1"/>
</dbReference>
<dbReference type="SUPFAM" id="SSF52980">
    <property type="entry name" value="Restriction endonuclease-like"/>
    <property type="match status" value="1"/>
</dbReference>
<evidence type="ECO:0000313" key="2">
    <source>
        <dbReference type="EMBL" id="MFC0272611.1"/>
    </source>
</evidence>
<dbReference type="CDD" id="cd06260">
    <property type="entry name" value="DUF820-like"/>
    <property type="match status" value="1"/>
</dbReference>
<keyword evidence="2" id="KW-0378">Hydrolase</keyword>
<dbReference type="EMBL" id="JBHLVO010000011">
    <property type="protein sequence ID" value="MFC0272611.1"/>
    <property type="molecule type" value="Genomic_DNA"/>
</dbReference>
<feature type="domain" description="Putative restriction endonuclease" evidence="1">
    <location>
        <begin position="10"/>
        <end position="70"/>
    </location>
</feature>
<organism evidence="2 3">
    <name type="scientific">Metabacillus herbersteinensis</name>
    <dbReference type="NCBI Taxonomy" id="283816"/>
    <lineage>
        <taxon>Bacteria</taxon>
        <taxon>Bacillati</taxon>
        <taxon>Bacillota</taxon>
        <taxon>Bacilli</taxon>
        <taxon>Bacillales</taxon>
        <taxon>Bacillaceae</taxon>
        <taxon>Metabacillus</taxon>
    </lineage>
</organism>
<dbReference type="Proteomes" id="UP001589854">
    <property type="component" value="Unassembled WGS sequence"/>
</dbReference>
<dbReference type="InterPro" id="IPR011335">
    <property type="entry name" value="Restrct_endonuc-II-like"/>
</dbReference>
<reference evidence="2 3" key="1">
    <citation type="submission" date="2024-09" db="EMBL/GenBank/DDBJ databases">
        <authorList>
            <person name="Sun Q."/>
            <person name="Mori K."/>
        </authorList>
    </citation>
    <scope>NUCLEOTIDE SEQUENCE [LARGE SCALE GENOMIC DNA]</scope>
    <source>
        <strain evidence="2 3">CCM 7228</strain>
    </source>
</reference>
<accession>A0ABV6GFZ8</accession>
<name>A0ABV6GFZ8_9BACI</name>
<dbReference type="RefSeq" id="WP_378935101.1">
    <property type="nucleotide sequence ID" value="NZ_JBHLVO010000011.1"/>
</dbReference>
<sequence length="75" mass="9088">MWKFYTVKIDRWKKYQLYEAAGVKEYWIVDVTNESIEVYILKNKQYEFVGVFTKEEAISVHILEGFELKLDKVFV</sequence>
<protein>
    <submittedName>
        <fullName evidence="2">Uma2 family endonuclease</fullName>
    </submittedName>
</protein>
<keyword evidence="2" id="KW-0540">Nuclease</keyword>
<dbReference type="InterPro" id="IPR008538">
    <property type="entry name" value="Uma2"/>
</dbReference>
<proteinExistence type="predicted"/>
<dbReference type="InterPro" id="IPR012296">
    <property type="entry name" value="Nuclease_put_TT1808"/>
</dbReference>